<accession>A0A1U9KFT4</accession>
<gene>
    <name evidence="3" type="ORF">A0U92_07120</name>
</gene>
<dbReference type="InterPro" id="IPR034756">
    <property type="entry name" value="T2SSM_b"/>
</dbReference>
<evidence type="ECO:0000313" key="4">
    <source>
        <dbReference type="Proteomes" id="UP000188937"/>
    </source>
</evidence>
<feature type="compositionally biased region" description="Polar residues" evidence="1">
    <location>
        <begin position="205"/>
        <end position="218"/>
    </location>
</feature>
<dbReference type="AlphaFoldDB" id="A0A1U9KFT4"/>
<dbReference type="NCBIfam" id="NF040576">
    <property type="entry name" value="T2SS_GspM_XpsM"/>
    <property type="match status" value="1"/>
</dbReference>
<evidence type="ECO:0000313" key="3">
    <source>
        <dbReference type="EMBL" id="AQS84587.1"/>
    </source>
</evidence>
<dbReference type="KEGG" id="aace:A0U92_07120"/>
<dbReference type="Proteomes" id="UP000188937">
    <property type="component" value="Chromosome"/>
</dbReference>
<feature type="region of interest" description="Disordered" evidence="1">
    <location>
        <begin position="197"/>
        <end position="218"/>
    </location>
</feature>
<feature type="transmembrane region" description="Helical" evidence="2">
    <location>
        <begin position="20"/>
        <end position="43"/>
    </location>
</feature>
<sequence length="218" mass="23208">MSANLSHLPAHLPEGRAGRMLALAITFLLVLIAWFLVSGLLGFHAREQAGIADQKEILAHTQALVDNIPALKERYEQAAHNANGDSPLLVESSRETALARLQEIVHDAARGVQVEPTSMEPLPIGHSGLFEQLGVRISLTTSWGALVRLLDTLSASTTPHLLVDDIQIQAAGTSSAEEATQGRTIDVSLTILALRDSRSDAKGASSRSNADATTGQQQ</sequence>
<evidence type="ECO:0000256" key="2">
    <source>
        <dbReference type="SAM" id="Phobius"/>
    </source>
</evidence>
<keyword evidence="4" id="KW-1185">Reference proteome</keyword>
<dbReference type="STRING" id="435.A0U92_07120"/>
<proteinExistence type="predicted"/>
<keyword evidence="2" id="KW-0472">Membrane</keyword>
<keyword evidence="2" id="KW-1133">Transmembrane helix</keyword>
<name>A0A1U9KFT4_ACEAC</name>
<dbReference type="EMBL" id="CP014692">
    <property type="protein sequence ID" value="AQS84587.1"/>
    <property type="molecule type" value="Genomic_DNA"/>
</dbReference>
<keyword evidence="2" id="KW-0812">Transmembrane</keyword>
<reference evidence="3 4" key="1">
    <citation type="submission" date="2016-03" db="EMBL/GenBank/DDBJ databases">
        <title>Acetic acid bacteria sequencing.</title>
        <authorList>
            <person name="Brandt J."/>
            <person name="Jakob F."/>
            <person name="Vogel R.F."/>
        </authorList>
    </citation>
    <scope>NUCLEOTIDE SEQUENCE [LARGE SCALE GENOMIC DNA]</scope>
    <source>
        <strain evidence="3 4">TMW2.1153</strain>
    </source>
</reference>
<organism evidence="3 4">
    <name type="scientific">Acetobacter aceti</name>
    <dbReference type="NCBI Taxonomy" id="435"/>
    <lineage>
        <taxon>Bacteria</taxon>
        <taxon>Pseudomonadati</taxon>
        <taxon>Pseudomonadota</taxon>
        <taxon>Alphaproteobacteria</taxon>
        <taxon>Acetobacterales</taxon>
        <taxon>Acetobacteraceae</taxon>
        <taxon>Acetobacter</taxon>
        <taxon>Acetobacter subgen. Acetobacter</taxon>
    </lineage>
</organism>
<dbReference type="RefSeq" id="WP_077812629.1">
    <property type="nucleotide sequence ID" value="NZ_CP014692.1"/>
</dbReference>
<protein>
    <submittedName>
        <fullName evidence="3">General secretion pathway protein GspM</fullName>
    </submittedName>
</protein>
<dbReference type="OrthoDB" id="7220062at2"/>
<evidence type="ECO:0000256" key="1">
    <source>
        <dbReference type="SAM" id="MobiDB-lite"/>
    </source>
</evidence>
<dbReference type="Pfam" id="PF10741">
    <property type="entry name" value="T2SSM_b"/>
    <property type="match status" value="1"/>
</dbReference>